<dbReference type="PRINTS" id="PR00080">
    <property type="entry name" value="SDRFAMILY"/>
</dbReference>
<dbReference type="EMBL" id="JAIWOZ010000003">
    <property type="protein sequence ID" value="KAH6607264.1"/>
    <property type="molecule type" value="Genomic_DNA"/>
</dbReference>
<dbReference type="Proteomes" id="UP000827724">
    <property type="component" value="Unassembled WGS sequence"/>
</dbReference>
<keyword evidence="5" id="KW-0472">Membrane</keyword>
<name>A0A9P8TW44_9HYPO</name>
<dbReference type="Pfam" id="PF00106">
    <property type="entry name" value="adh_short"/>
    <property type="match status" value="1"/>
</dbReference>
<dbReference type="PANTHER" id="PTHR24322">
    <property type="entry name" value="PKSB"/>
    <property type="match status" value="1"/>
</dbReference>
<dbReference type="GO" id="GO:0016616">
    <property type="term" value="F:oxidoreductase activity, acting on the CH-OH group of donors, NAD or NADP as acceptor"/>
    <property type="evidence" value="ECO:0007669"/>
    <property type="project" value="TreeGrafter"/>
</dbReference>
<dbReference type="InterPro" id="IPR002347">
    <property type="entry name" value="SDR_fam"/>
</dbReference>
<evidence type="ECO:0000256" key="4">
    <source>
        <dbReference type="RuleBase" id="RU000363"/>
    </source>
</evidence>
<comment type="similarity">
    <text evidence="1 4">Belongs to the short-chain dehydrogenases/reductases (SDR) family.</text>
</comment>
<comment type="caution">
    <text evidence="6">The sequence shown here is derived from an EMBL/GenBank/DDBJ whole genome shotgun (WGS) entry which is preliminary data.</text>
</comment>
<dbReference type="OrthoDB" id="10253736at2759"/>
<organism evidence="6 7">
    <name type="scientific">Trichoderma cornu-damae</name>
    <dbReference type="NCBI Taxonomy" id="654480"/>
    <lineage>
        <taxon>Eukaryota</taxon>
        <taxon>Fungi</taxon>
        <taxon>Dikarya</taxon>
        <taxon>Ascomycota</taxon>
        <taxon>Pezizomycotina</taxon>
        <taxon>Sordariomycetes</taxon>
        <taxon>Hypocreomycetidae</taxon>
        <taxon>Hypocreales</taxon>
        <taxon>Hypocreaceae</taxon>
        <taxon>Trichoderma</taxon>
    </lineage>
</organism>
<keyword evidence="7" id="KW-1185">Reference proteome</keyword>
<evidence type="ECO:0000256" key="2">
    <source>
        <dbReference type="ARBA" id="ARBA00022857"/>
    </source>
</evidence>
<sequence>MPTIKMPTIKMPTMFTSREGVTLDSIAAPLRLWLLNPMLTVPAALAVLALALGLDLGIKDAIPIRVQAPVYLLALAGMLFSLNGYLDKQFANNWVSDETWDWDEEIVVVTGGSGGIGASICQQLLARNPRTRLAVVDYAPLGWRPGHDGARLWYYRCDLSDADALRRACERIRGEVGHPTVLFNNAGLVRGASILEGSCGDVEATVRTNLIAPMLLVKEFVPEMVRRDHGHVVHTGSLSCITPPALIVDYSATKAGLLAMHEALQLELKTVHKAPRVRLTLGIFGFVRTPLISGHTNVPNFFLPFLHVDSVGETMVDAVYSGYGSVIYLPGINRLAATLRCGPEWFFRLVRESTAKFRIDFRGRQEVDTETGRLQKA</sequence>
<feature type="transmembrane region" description="Helical" evidence="5">
    <location>
        <begin position="70"/>
        <end position="86"/>
    </location>
</feature>
<reference evidence="6" key="1">
    <citation type="submission" date="2021-08" db="EMBL/GenBank/DDBJ databases">
        <title>Chromosome-Level Trichoderma cornu-damae using Hi-C Data.</title>
        <authorList>
            <person name="Kim C.S."/>
        </authorList>
    </citation>
    <scope>NUCLEOTIDE SEQUENCE</scope>
    <source>
        <strain evidence="6">KA19-0412C</strain>
    </source>
</reference>
<evidence type="ECO:0000256" key="3">
    <source>
        <dbReference type="ARBA" id="ARBA00023002"/>
    </source>
</evidence>
<evidence type="ECO:0000256" key="5">
    <source>
        <dbReference type="SAM" id="Phobius"/>
    </source>
</evidence>
<proteinExistence type="inferred from homology"/>
<evidence type="ECO:0000256" key="1">
    <source>
        <dbReference type="ARBA" id="ARBA00006484"/>
    </source>
</evidence>
<dbReference type="SUPFAM" id="SSF51735">
    <property type="entry name" value="NAD(P)-binding Rossmann-fold domains"/>
    <property type="match status" value="1"/>
</dbReference>
<dbReference type="Gene3D" id="3.40.50.720">
    <property type="entry name" value="NAD(P)-binding Rossmann-like Domain"/>
    <property type="match status" value="1"/>
</dbReference>
<dbReference type="InterPro" id="IPR036291">
    <property type="entry name" value="NAD(P)-bd_dom_sf"/>
</dbReference>
<keyword evidence="3" id="KW-0560">Oxidoreductase</keyword>
<accession>A0A9P8TW44</accession>
<evidence type="ECO:0000313" key="7">
    <source>
        <dbReference type="Proteomes" id="UP000827724"/>
    </source>
</evidence>
<dbReference type="PRINTS" id="PR00081">
    <property type="entry name" value="GDHRDH"/>
</dbReference>
<keyword evidence="2" id="KW-0521">NADP</keyword>
<dbReference type="AlphaFoldDB" id="A0A9P8TW44"/>
<keyword evidence="5" id="KW-1133">Transmembrane helix</keyword>
<dbReference type="PROSITE" id="PS00061">
    <property type="entry name" value="ADH_SHORT"/>
    <property type="match status" value="1"/>
</dbReference>
<dbReference type="InterPro" id="IPR020904">
    <property type="entry name" value="Sc_DH/Rdtase_CS"/>
</dbReference>
<evidence type="ECO:0000313" key="6">
    <source>
        <dbReference type="EMBL" id="KAH6607264.1"/>
    </source>
</evidence>
<gene>
    <name evidence="6" type="ORF">Trco_003577</name>
</gene>
<keyword evidence="5" id="KW-0812">Transmembrane</keyword>
<protein>
    <submittedName>
        <fullName evidence="6">Short-chain dehydrogenase</fullName>
    </submittedName>
</protein>
<dbReference type="PANTHER" id="PTHR24322:SF736">
    <property type="entry name" value="RETINOL DEHYDROGENASE 10"/>
    <property type="match status" value="1"/>
</dbReference>
<feature type="transmembrane region" description="Helical" evidence="5">
    <location>
        <begin position="39"/>
        <end position="58"/>
    </location>
</feature>